<dbReference type="RefSeq" id="XP_004351992.1">
    <property type="nucleotide sequence ID" value="XM_004351940.1"/>
</dbReference>
<proteinExistence type="predicted"/>
<dbReference type="GeneID" id="14867461"/>
<organism evidence="1 2">
    <name type="scientific">Cavenderia fasciculata</name>
    <name type="common">Slime mold</name>
    <name type="synonym">Dictyostelium fasciculatum</name>
    <dbReference type="NCBI Taxonomy" id="261658"/>
    <lineage>
        <taxon>Eukaryota</taxon>
        <taxon>Amoebozoa</taxon>
        <taxon>Evosea</taxon>
        <taxon>Eumycetozoa</taxon>
        <taxon>Dictyostelia</taxon>
        <taxon>Acytosteliales</taxon>
        <taxon>Cavenderiaceae</taxon>
        <taxon>Cavenderia</taxon>
    </lineage>
</organism>
<protein>
    <submittedName>
        <fullName evidence="1">Uncharacterized protein</fullName>
    </submittedName>
</protein>
<evidence type="ECO:0000313" key="1">
    <source>
        <dbReference type="EMBL" id="EGG15272.1"/>
    </source>
</evidence>
<name>F4Q9A3_CACFS</name>
<dbReference type="KEGG" id="dfa:DFA_10106"/>
<accession>F4Q9A3</accession>
<dbReference type="Proteomes" id="UP000007797">
    <property type="component" value="Unassembled WGS sequence"/>
</dbReference>
<sequence length="60" mass="7368">MIQLHHHHHHLYQLSYHLYNYYKAFYSSRNNTKVQETDRWKCDSVDKIGASNQSEEEQEE</sequence>
<evidence type="ECO:0000313" key="2">
    <source>
        <dbReference type="Proteomes" id="UP000007797"/>
    </source>
</evidence>
<keyword evidence="2" id="KW-1185">Reference proteome</keyword>
<gene>
    <name evidence="1" type="ORF">DFA_10106</name>
</gene>
<reference evidence="2" key="1">
    <citation type="journal article" date="2011" name="Genome Res.">
        <title>Phylogeny-wide analysis of social amoeba genomes highlights ancient origins for complex intercellular communication.</title>
        <authorList>
            <person name="Heidel A.J."/>
            <person name="Lawal H.M."/>
            <person name="Felder M."/>
            <person name="Schilde C."/>
            <person name="Helps N.R."/>
            <person name="Tunggal B."/>
            <person name="Rivero F."/>
            <person name="John U."/>
            <person name="Schleicher M."/>
            <person name="Eichinger L."/>
            <person name="Platzer M."/>
            <person name="Noegel A.A."/>
            <person name="Schaap P."/>
            <person name="Gloeckner G."/>
        </authorList>
    </citation>
    <scope>NUCLEOTIDE SEQUENCE [LARGE SCALE GENOMIC DNA]</scope>
    <source>
        <strain evidence="2">SH3</strain>
    </source>
</reference>
<dbReference type="EMBL" id="GL883026">
    <property type="protein sequence ID" value="EGG15272.1"/>
    <property type="molecule type" value="Genomic_DNA"/>
</dbReference>
<dbReference type="AlphaFoldDB" id="F4Q9A3"/>